<organism evidence="1 2">
    <name type="scientific">Cetraspora pellucida</name>
    <dbReference type="NCBI Taxonomy" id="1433469"/>
    <lineage>
        <taxon>Eukaryota</taxon>
        <taxon>Fungi</taxon>
        <taxon>Fungi incertae sedis</taxon>
        <taxon>Mucoromycota</taxon>
        <taxon>Glomeromycotina</taxon>
        <taxon>Glomeromycetes</taxon>
        <taxon>Diversisporales</taxon>
        <taxon>Gigasporaceae</taxon>
        <taxon>Cetraspora</taxon>
    </lineage>
</organism>
<reference evidence="1" key="1">
    <citation type="submission" date="2021-06" db="EMBL/GenBank/DDBJ databases">
        <authorList>
            <person name="Kallberg Y."/>
            <person name="Tangrot J."/>
            <person name="Rosling A."/>
        </authorList>
    </citation>
    <scope>NUCLEOTIDE SEQUENCE</scope>
    <source>
        <strain evidence="1">28 12/20/2015</strain>
    </source>
</reference>
<protein>
    <submittedName>
        <fullName evidence="1">17038_t:CDS:1</fullName>
    </submittedName>
</protein>
<feature type="non-terminal residue" evidence="1">
    <location>
        <position position="63"/>
    </location>
</feature>
<dbReference type="EMBL" id="CAJVPW010052215">
    <property type="protein sequence ID" value="CAG8767800.1"/>
    <property type="molecule type" value="Genomic_DNA"/>
</dbReference>
<accession>A0ACA9QWW2</accession>
<evidence type="ECO:0000313" key="2">
    <source>
        <dbReference type="Proteomes" id="UP000789366"/>
    </source>
</evidence>
<dbReference type="Proteomes" id="UP000789366">
    <property type="component" value="Unassembled WGS sequence"/>
</dbReference>
<keyword evidence="2" id="KW-1185">Reference proteome</keyword>
<proteinExistence type="predicted"/>
<name>A0ACA9QWW2_9GLOM</name>
<comment type="caution">
    <text evidence="1">The sequence shown here is derived from an EMBL/GenBank/DDBJ whole genome shotgun (WGS) entry which is preliminary data.</text>
</comment>
<sequence>MNDTNSEHITSDLPEAVDDNEIDIKGFFEEVSHGDVDIEALHGNVEVVVVKKGQSFNDFDQAE</sequence>
<gene>
    <name evidence="1" type="ORF">SPELUC_LOCUS15580</name>
</gene>
<evidence type="ECO:0000313" key="1">
    <source>
        <dbReference type="EMBL" id="CAG8767800.1"/>
    </source>
</evidence>